<organism evidence="3 4">
    <name type="scientific">Pigmentiphaga humi</name>
    <dbReference type="NCBI Taxonomy" id="2478468"/>
    <lineage>
        <taxon>Bacteria</taxon>
        <taxon>Pseudomonadati</taxon>
        <taxon>Pseudomonadota</taxon>
        <taxon>Betaproteobacteria</taxon>
        <taxon>Burkholderiales</taxon>
        <taxon>Alcaligenaceae</taxon>
        <taxon>Pigmentiphaga</taxon>
    </lineage>
</organism>
<dbReference type="OrthoDB" id="8676431at2"/>
<evidence type="ECO:0000313" key="3">
    <source>
        <dbReference type="EMBL" id="VCU71821.1"/>
    </source>
</evidence>
<name>A0A3P4B7A7_9BURK</name>
<dbReference type="InterPro" id="IPR000601">
    <property type="entry name" value="PKD_dom"/>
</dbReference>
<keyword evidence="1" id="KW-0732">Signal</keyword>
<dbReference type="PANTHER" id="PTHR46182">
    <property type="entry name" value="FI19480P1"/>
    <property type="match status" value="1"/>
</dbReference>
<dbReference type="Pfam" id="PF22352">
    <property type="entry name" value="K319L-like_PKD"/>
    <property type="match status" value="1"/>
</dbReference>
<feature type="chain" id="PRO_5017982158" evidence="1">
    <location>
        <begin position="29"/>
        <end position="879"/>
    </location>
</feature>
<dbReference type="EMBL" id="UWPJ01000030">
    <property type="protein sequence ID" value="VCU71821.1"/>
    <property type="molecule type" value="Genomic_DNA"/>
</dbReference>
<reference evidence="3 4" key="1">
    <citation type="submission" date="2018-10" db="EMBL/GenBank/DDBJ databases">
        <authorList>
            <person name="Criscuolo A."/>
        </authorList>
    </citation>
    <scope>NUCLEOTIDE SEQUENCE [LARGE SCALE GENOMIC DNA]</scope>
    <source>
        <strain evidence="3">DnA1</strain>
    </source>
</reference>
<dbReference type="SUPFAM" id="SSF49299">
    <property type="entry name" value="PKD domain"/>
    <property type="match status" value="1"/>
</dbReference>
<dbReference type="GO" id="GO:0031410">
    <property type="term" value="C:cytoplasmic vesicle"/>
    <property type="evidence" value="ECO:0007669"/>
    <property type="project" value="TreeGrafter"/>
</dbReference>
<gene>
    <name evidence="3" type="ORF">PIGHUM_03911</name>
</gene>
<dbReference type="PROSITE" id="PS50093">
    <property type="entry name" value="PKD"/>
    <property type="match status" value="1"/>
</dbReference>
<dbReference type="GO" id="GO:0016020">
    <property type="term" value="C:membrane"/>
    <property type="evidence" value="ECO:0007669"/>
    <property type="project" value="TreeGrafter"/>
</dbReference>
<keyword evidence="4" id="KW-1185">Reference proteome</keyword>
<evidence type="ECO:0000259" key="2">
    <source>
        <dbReference type="PROSITE" id="PS50093"/>
    </source>
</evidence>
<protein>
    <submittedName>
        <fullName evidence="3">PKD domain protein</fullName>
    </submittedName>
</protein>
<evidence type="ECO:0000256" key="1">
    <source>
        <dbReference type="SAM" id="SignalP"/>
    </source>
</evidence>
<dbReference type="AlphaFoldDB" id="A0A3P4B7A7"/>
<dbReference type="InterPro" id="IPR035986">
    <property type="entry name" value="PKD_dom_sf"/>
</dbReference>
<dbReference type="PANTHER" id="PTHR46182:SF2">
    <property type="entry name" value="FI19480P1"/>
    <property type="match status" value="1"/>
</dbReference>
<dbReference type="PROSITE" id="PS51257">
    <property type="entry name" value="PROKAR_LIPOPROTEIN"/>
    <property type="match status" value="1"/>
</dbReference>
<dbReference type="InterPro" id="IPR022409">
    <property type="entry name" value="PKD/Chitinase_dom"/>
</dbReference>
<feature type="domain" description="PKD" evidence="2">
    <location>
        <begin position="468"/>
        <end position="563"/>
    </location>
</feature>
<dbReference type="InterPro" id="IPR029865">
    <property type="entry name" value="KIAA0319-like"/>
</dbReference>
<evidence type="ECO:0000313" key="4">
    <source>
        <dbReference type="Proteomes" id="UP000277294"/>
    </source>
</evidence>
<proteinExistence type="predicted"/>
<dbReference type="SMART" id="SM00089">
    <property type="entry name" value="PKD"/>
    <property type="match status" value="3"/>
</dbReference>
<dbReference type="CDD" id="cd00146">
    <property type="entry name" value="PKD"/>
    <property type="match status" value="1"/>
</dbReference>
<dbReference type="Proteomes" id="UP000277294">
    <property type="component" value="Unassembled WGS sequence"/>
</dbReference>
<feature type="signal peptide" evidence="1">
    <location>
        <begin position="1"/>
        <end position="28"/>
    </location>
</feature>
<accession>A0A3P4B7A7</accession>
<dbReference type="InterPro" id="IPR013783">
    <property type="entry name" value="Ig-like_fold"/>
</dbReference>
<dbReference type="RefSeq" id="WP_124081418.1">
    <property type="nucleotide sequence ID" value="NZ_UWPJ01000030.1"/>
</dbReference>
<dbReference type="Gene3D" id="2.60.40.10">
    <property type="entry name" value="Immunoglobulins"/>
    <property type="match status" value="4"/>
</dbReference>
<sequence>MNLLRKLMAGLGLAALLAAGGCGGGTSAGDDLGGAGNGGGGGGGNGSSEVTTVLRASVDGKELFNGSVVEAGSAIALDASASTGPAGVALRYSWTIVKQPDYSAASVASPASAQTSFVPALAGQYILGVTVSDGVGSASLQLEFTTTSVYPVAAVQRRERDVTLGMVQLDGRGSQPPTGGDASKLIYAWRLVSVPPGSALTGLDPAEATQAQPRFTADVEGRYEAELSVSYEGRKSLQPATLTLNIVKAPTTPQAIIKAVTPEPFVRGRKVTLSAVDSKPGSRSTGTMQYRWTIAQGGLAPLPELTGANAAELSFVPVAADTYNVTLAVFDGVQVGSADFRVDAAIPDGAANTPPVAMFMHAYNQNTFEIEKGARTELYGRGASYDVDQSPYAGMNYEYTVLEEPAPGAATLERTSMRNTFFTPRTFDGSGAEKYKFQLRVQDLAGAWSEPVTATFTVLNGANRTPTAVPAVSSGSAAVMAGAEVVLTGAGSSDPDKNRLAYTWRMVDKPDGSTATIKNADQAQASFVTDKPGPYKVALVVTDSWGSSSASVALAVFAKSQNSPPEARPYQALPYDREQPLRIAPVLKNVNLFNALPIDMWNGFQFTANAFDPDGDRINYLWTLTGKPDNYTGHKPSETIQSCFSGGRYLPGVDVQEWFDRQMAAEEWDCSAFKLAPSKTGIYDLSLLVTDGAEVAGPFLFSVQAATREDYPTVLLEDLHIGHYWDNTKQGLTLKEEPAWNANISATKQPNQLLFPVTAGVGDGIQGLGLAARFGFSGDFVVKTIRLTAGGDYTIADLKAYDTYGVEKPKFAGLSDGQIVRKGQVLEFQLVWPIANNPEVCDGMQMVGKDGLVWSFRIKELPNFTFEWKPPSSSVAACS</sequence>